<protein>
    <submittedName>
        <fullName evidence="3">ABC transporter substrate-binding protein</fullName>
    </submittedName>
</protein>
<dbReference type="RefSeq" id="WP_326020062.1">
    <property type="nucleotide sequence ID" value="NZ_JAOZYC010000142.1"/>
</dbReference>
<accession>A0ABU6FAK1</accession>
<dbReference type="Proteomes" id="UP001354931">
    <property type="component" value="Unassembled WGS sequence"/>
</dbReference>
<organism evidence="3 4">
    <name type="scientific">Streptomyces endophyticus</name>
    <dbReference type="NCBI Taxonomy" id="714166"/>
    <lineage>
        <taxon>Bacteria</taxon>
        <taxon>Bacillati</taxon>
        <taxon>Actinomycetota</taxon>
        <taxon>Actinomycetes</taxon>
        <taxon>Kitasatosporales</taxon>
        <taxon>Streptomycetaceae</taxon>
        <taxon>Streptomyces</taxon>
    </lineage>
</organism>
<evidence type="ECO:0000259" key="2">
    <source>
        <dbReference type="Pfam" id="PF00496"/>
    </source>
</evidence>
<sequence>MRLGLRTGALAAALVLAVPWLASCGATATESGVVRAKWGDPQNPLEPANTNEVNGGKVLDMIFRGLKLYNPDTAEPEYAVAKSISSDDAQNFKVTLKDGWKFADGTKVTSQSFVDAWNYAAYLPNAQIGADFFGYIDGYDKVHPDKGKPTAKKLSGLKVVDDTHFTVKLNQKFSLFPDMLGYAAFSPLPKKFFTDHDAWLEKPFGNGPYEVTDYERGGRMKLRLNDQYNGTKPRNKGVDLLVYTDDNTAYTDVVAGQLDVTDAVPAEQLSNLHKDIDNRYINTPAGIIQTLMFPMYDKEWATADALKVRRGISLAINREQITDKIFQKTRIPAKDWTSPVLRDEGGYNPDICGDRCEYNPKKAKQLIDEGGGFPGGRLVLSYNADTGNHKQWIDAICNSVNRVMGNSKACVGNPVGTFADFRTQIQSGKFSGPFRSGWQMDYPLIQNFLQPVYTTGAPSNDGKWSDKRFDALINKANADPDPKSAIKDFQDSERILAEQLPAIPLWYQNGTAVYGTRVHDVKLNPFSVPVFEEMTVND</sequence>
<dbReference type="InterPro" id="IPR039424">
    <property type="entry name" value="SBP_5"/>
</dbReference>
<dbReference type="Gene3D" id="3.40.190.10">
    <property type="entry name" value="Periplasmic binding protein-like II"/>
    <property type="match status" value="1"/>
</dbReference>
<dbReference type="SUPFAM" id="SSF53850">
    <property type="entry name" value="Periplasmic binding protein-like II"/>
    <property type="match status" value="1"/>
</dbReference>
<evidence type="ECO:0000313" key="4">
    <source>
        <dbReference type="Proteomes" id="UP001354931"/>
    </source>
</evidence>
<name>A0ABU6FAK1_9ACTN</name>
<comment type="caution">
    <text evidence="3">The sequence shown here is derived from an EMBL/GenBank/DDBJ whole genome shotgun (WGS) entry which is preliminary data.</text>
</comment>
<feature type="signal peptide" evidence="1">
    <location>
        <begin position="1"/>
        <end position="28"/>
    </location>
</feature>
<reference evidence="3 4" key="1">
    <citation type="submission" date="2022-10" db="EMBL/GenBank/DDBJ databases">
        <authorList>
            <person name="Xie J."/>
            <person name="Shen N."/>
        </authorList>
    </citation>
    <scope>NUCLEOTIDE SEQUENCE [LARGE SCALE GENOMIC DNA]</scope>
    <source>
        <strain evidence="3 4">YIM65594</strain>
    </source>
</reference>
<dbReference type="EMBL" id="JAOZYC010000142">
    <property type="protein sequence ID" value="MEB8341077.1"/>
    <property type="molecule type" value="Genomic_DNA"/>
</dbReference>
<dbReference type="PROSITE" id="PS51257">
    <property type="entry name" value="PROKAR_LIPOPROTEIN"/>
    <property type="match status" value="1"/>
</dbReference>
<feature type="domain" description="Solute-binding protein family 5" evidence="2">
    <location>
        <begin position="76"/>
        <end position="457"/>
    </location>
</feature>
<dbReference type="Gene3D" id="3.90.76.10">
    <property type="entry name" value="Dipeptide-binding Protein, Domain 1"/>
    <property type="match status" value="1"/>
</dbReference>
<dbReference type="InterPro" id="IPR000914">
    <property type="entry name" value="SBP_5_dom"/>
</dbReference>
<keyword evidence="1" id="KW-0732">Signal</keyword>
<dbReference type="PIRSF" id="PIRSF002741">
    <property type="entry name" value="MppA"/>
    <property type="match status" value="1"/>
</dbReference>
<proteinExistence type="predicted"/>
<dbReference type="Pfam" id="PF00496">
    <property type="entry name" value="SBP_bac_5"/>
    <property type="match status" value="1"/>
</dbReference>
<dbReference type="CDD" id="cd00995">
    <property type="entry name" value="PBP2_NikA_DppA_OppA_like"/>
    <property type="match status" value="1"/>
</dbReference>
<dbReference type="InterPro" id="IPR030678">
    <property type="entry name" value="Peptide/Ni-bd"/>
</dbReference>
<evidence type="ECO:0000313" key="3">
    <source>
        <dbReference type="EMBL" id="MEB8341077.1"/>
    </source>
</evidence>
<dbReference type="PANTHER" id="PTHR30290">
    <property type="entry name" value="PERIPLASMIC BINDING COMPONENT OF ABC TRANSPORTER"/>
    <property type="match status" value="1"/>
</dbReference>
<evidence type="ECO:0000256" key="1">
    <source>
        <dbReference type="SAM" id="SignalP"/>
    </source>
</evidence>
<dbReference type="Gene3D" id="3.10.105.10">
    <property type="entry name" value="Dipeptide-binding Protein, Domain 3"/>
    <property type="match status" value="1"/>
</dbReference>
<dbReference type="PANTHER" id="PTHR30290:SF83">
    <property type="entry name" value="ABC TRANSPORTER SUBSTRATE-BINDING PROTEIN"/>
    <property type="match status" value="1"/>
</dbReference>
<keyword evidence="4" id="KW-1185">Reference proteome</keyword>
<feature type="chain" id="PRO_5045805128" evidence="1">
    <location>
        <begin position="29"/>
        <end position="538"/>
    </location>
</feature>
<gene>
    <name evidence="3" type="ORF">OKJ99_26605</name>
</gene>